<evidence type="ECO:0000313" key="2">
    <source>
        <dbReference type="Proteomes" id="UP001489719"/>
    </source>
</evidence>
<accession>A0ACC3TJD6</accession>
<protein>
    <submittedName>
        <fullName evidence="1">Uncharacterized protein</fullName>
    </submittedName>
</protein>
<dbReference type="EMBL" id="MU970114">
    <property type="protein sequence ID" value="KAK9320871.1"/>
    <property type="molecule type" value="Genomic_DNA"/>
</dbReference>
<comment type="caution">
    <text evidence="1">The sequence shown here is derived from an EMBL/GenBank/DDBJ whole genome shotgun (WGS) entry which is preliminary data.</text>
</comment>
<organism evidence="1 2">
    <name type="scientific">Lipomyces orientalis</name>
    <dbReference type="NCBI Taxonomy" id="1233043"/>
    <lineage>
        <taxon>Eukaryota</taxon>
        <taxon>Fungi</taxon>
        <taxon>Dikarya</taxon>
        <taxon>Ascomycota</taxon>
        <taxon>Saccharomycotina</taxon>
        <taxon>Lipomycetes</taxon>
        <taxon>Lipomycetales</taxon>
        <taxon>Lipomycetaceae</taxon>
        <taxon>Lipomyces</taxon>
    </lineage>
</organism>
<evidence type="ECO:0000313" key="1">
    <source>
        <dbReference type="EMBL" id="KAK9320871.1"/>
    </source>
</evidence>
<reference evidence="2" key="1">
    <citation type="journal article" date="2024" name="Front. Bioeng. Biotechnol.">
        <title>Genome-scale model development and genomic sequencing of the oleaginous clade Lipomyces.</title>
        <authorList>
            <person name="Czajka J.J."/>
            <person name="Han Y."/>
            <person name="Kim J."/>
            <person name="Mondo S.J."/>
            <person name="Hofstad B.A."/>
            <person name="Robles A."/>
            <person name="Haridas S."/>
            <person name="Riley R."/>
            <person name="LaButti K."/>
            <person name="Pangilinan J."/>
            <person name="Andreopoulos W."/>
            <person name="Lipzen A."/>
            <person name="Yan J."/>
            <person name="Wang M."/>
            <person name="Ng V."/>
            <person name="Grigoriev I.V."/>
            <person name="Spatafora J.W."/>
            <person name="Magnuson J.K."/>
            <person name="Baker S.E."/>
            <person name="Pomraning K.R."/>
        </authorList>
    </citation>
    <scope>NUCLEOTIDE SEQUENCE [LARGE SCALE GENOMIC DNA]</scope>
    <source>
        <strain evidence="2">CBS 10300</strain>
    </source>
</reference>
<sequence>MEREWHYMCTSIGSGFYVFDIIITTVAVNAYNLDSYAEGSCEVAARVNFCRTRGGFIVSCFQALAYRALFALQHSNEAARYISTPHKARTSTYGI</sequence>
<dbReference type="Proteomes" id="UP001489719">
    <property type="component" value="Unassembled WGS sequence"/>
</dbReference>
<gene>
    <name evidence="1" type="ORF">V1517DRAFT_328205</name>
</gene>
<proteinExistence type="predicted"/>
<name>A0ACC3TJD6_9ASCO</name>
<keyword evidence="2" id="KW-1185">Reference proteome</keyword>